<evidence type="ECO:0000313" key="2">
    <source>
        <dbReference type="EMBL" id="SHM61940.1"/>
    </source>
</evidence>
<evidence type="ECO:0000259" key="1">
    <source>
        <dbReference type="Pfam" id="PF01755"/>
    </source>
</evidence>
<dbReference type="RefSeq" id="WP_149780600.1">
    <property type="nucleotide sequence ID" value="NZ_FRCB01000010.1"/>
</dbReference>
<name>A0A1M7K9I3_9RHOB</name>
<keyword evidence="2" id="KW-0808">Transferase</keyword>
<organism evidence="2 3">
    <name type="scientific">Roseovarius litoreus</name>
    <dbReference type="NCBI Taxonomy" id="1155722"/>
    <lineage>
        <taxon>Bacteria</taxon>
        <taxon>Pseudomonadati</taxon>
        <taxon>Pseudomonadota</taxon>
        <taxon>Alphaproteobacteria</taxon>
        <taxon>Rhodobacterales</taxon>
        <taxon>Roseobacteraceae</taxon>
        <taxon>Roseovarius</taxon>
    </lineage>
</organism>
<dbReference type="Proteomes" id="UP000322545">
    <property type="component" value="Unassembled WGS sequence"/>
</dbReference>
<feature type="domain" description="Glycosyl transferase family 25" evidence="1">
    <location>
        <begin position="70"/>
        <end position="131"/>
    </location>
</feature>
<accession>A0A1M7K9I3</accession>
<keyword evidence="3" id="KW-1185">Reference proteome</keyword>
<sequence length="250" mass="27873">MFQKRYKNESVGEKILDVFQHIYIINLSDRADRRREIEGQLARVGLSTGHPSISFFNAVKPSEAGGWPSVGAQGCFMSHLGVLDLALETGLDRVLILEDDMDWTSRFIHAGVNALEELDRKTWHFVHGGLRSSNARNAGPVLRPLSPETGLTQTHFIGLAAPAIGSAAAYLKTIASRPPGHPEGGPMHVDGAYSWFRKSNPNLGAYYFEPEIAVQRASRTDIHCNKWYDVMPGFAQAAHWYRTLFNKINR</sequence>
<reference evidence="2 3" key="1">
    <citation type="submission" date="2016-11" db="EMBL/GenBank/DDBJ databases">
        <authorList>
            <person name="Varghese N."/>
            <person name="Submissions S."/>
        </authorList>
    </citation>
    <scope>NUCLEOTIDE SEQUENCE [LARGE SCALE GENOMIC DNA]</scope>
    <source>
        <strain evidence="2 3">DSM 28249</strain>
    </source>
</reference>
<dbReference type="CDD" id="cd06532">
    <property type="entry name" value="Glyco_transf_25"/>
    <property type="match status" value="1"/>
</dbReference>
<proteinExistence type="predicted"/>
<dbReference type="EMBL" id="FRCB01000010">
    <property type="protein sequence ID" value="SHM61940.1"/>
    <property type="molecule type" value="Genomic_DNA"/>
</dbReference>
<gene>
    <name evidence="2" type="ORF">SAMN05443432_11037</name>
</gene>
<dbReference type="AlphaFoldDB" id="A0A1M7K9I3"/>
<dbReference type="GO" id="GO:0016740">
    <property type="term" value="F:transferase activity"/>
    <property type="evidence" value="ECO:0007669"/>
    <property type="project" value="UniProtKB-KW"/>
</dbReference>
<protein>
    <submittedName>
        <fullName evidence="2">Glycosyltransferase family 25 (LPS biosynthesis protein)</fullName>
    </submittedName>
</protein>
<dbReference type="InterPro" id="IPR002654">
    <property type="entry name" value="Glyco_trans_25"/>
</dbReference>
<dbReference type="Pfam" id="PF01755">
    <property type="entry name" value="Glyco_transf_25"/>
    <property type="match status" value="1"/>
</dbReference>
<evidence type="ECO:0000313" key="3">
    <source>
        <dbReference type="Proteomes" id="UP000322545"/>
    </source>
</evidence>